<keyword evidence="2" id="KW-1185">Reference proteome</keyword>
<sequence>MSRFKNIENTAMFEPSNFNLYTFETYIIDKIIIYQIIKMSKSIFICVNYTNELNFNDLSYVILSRDNVPISTQLMGDFSEESFQNIAMRLCKKLKKNVYFSCNVNSDRITLPLIEEHLVKEINKYPEKF</sequence>
<dbReference type="PANTHER" id="PTHR33559:SF1">
    <property type="entry name" value="PROTEASOME ASSEMBLY CHAPERONE 4"/>
    <property type="match status" value="1"/>
</dbReference>
<dbReference type="Proteomes" id="UP001353858">
    <property type="component" value="Unassembled WGS sequence"/>
</dbReference>
<dbReference type="InterPro" id="IPR032157">
    <property type="entry name" value="PAC4"/>
</dbReference>
<evidence type="ECO:0000313" key="1">
    <source>
        <dbReference type="EMBL" id="KAK4884625.1"/>
    </source>
</evidence>
<accession>A0AAN7SSJ1</accession>
<dbReference type="AlphaFoldDB" id="A0AAN7SSJ1"/>
<dbReference type="Pfam" id="PF16093">
    <property type="entry name" value="PAC4"/>
    <property type="match status" value="1"/>
</dbReference>
<protein>
    <recommendedName>
        <fullName evidence="3">Proteasome assembly chaperone 4</fullName>
    </recommendedName>
</protein>
<comment type="caution">
    <text evidence="1">The sequence shown here is derived from an EMBL/GenBank/DDBJ whole genome shotgun (WGS) entry which is preliminary data.</text>
</comment>
<reference evidence="2" key="1">
    <citation type="submission" date="2023-01" db="EMBL/GenBank/DDBJ databases">
        <title>Key to firefly adult light organ development and bioluminescence: homeobox transcription factors regulate luciferase expression and transportation to peroxisome.</title>
        <authorList>
            <person name="Fu X."/>
        </authorList>
    </citation>
    <scope>NUCLEOTIDE SEQUENCE [LARGE SCALE GENOMIC DNA]</scope>
</reference>
<dbReference type="EMBL" id="JARPUR010000001">
    <property type="protein sequence ID" value="KAK4884625.1"/>
    <property type="molecule type" value="Genomic_DNA"/>
</dbReference>
<gene>
    <name evidence="1" type="ORF">RN001_000896</name>
</gene>
<organism evidence="1 2">
    <name type="scientific">Aquatica leii</name>
    <dbReference type="NCBI Taxonomy" id="1421715"/>
    <lineage>
        <taxon>Eukaryota</taxon>
        <taxon>Metazoa</taxon>
        <taxon>Ecdysozoa</taxon>
        <taxon>Arthropoda</taxon>
        <taxon>Hexapoda</taxon>
        <taxon>Insecta</taxon>
        <taxon>Pterygota</taxon>
        <taxon>Neoptera</taxon>
        <taxon>Endopterygota</taxon>
        <taxon>Coleoptera</taxon>
        <taxon>Polyphaga</taxon>
        <taxon>Elateriformia</taxon>
        <taxon>Elateroidea</taxon>
        <taxon>Lampyridae</taxon>
        <taxon>Luciolinae</taxon>
        <taxon>Aquatica</taxon>
    </lineage>
</organism>
<evidence type="ECO:0000313" key="2">
    <source>
        <dbReference type="Proteomes" id="UP001353858"/>
    </source>
</evidence>
<evidence type="ECO:0008006" key="3">
    <source>
        <dbReference type="Google" id="ProtNLM"/>
    </source>
</evidence>
<dbReference type="PANTHER" id="PTHR33559">
    <property type="entry name" value="PROTEASOME ASSEMBLY CHAPERONE 4"/>
    <property type="match status" value="1"/>
</dbReference>
<name>A0AAN7SSJ1_9COLE</name>
<dbReference type="GO" id="GO:0043248">
    <property type="term" value="P:proteasome assembly"/>
    <property type="evidence" value="ECO:0007669"/>
    <property type="project" value="InterPro"/>
</dbReference>
<proteinExistence type="predicted"/>